<dbReference type="InterPro" id="IPR036291">
    <property type="entry name" value="NAD(P)-bd_dom_sf"/>
</dbReference>
<dbReference type="EMBL" id="CAFBLQ010000106">
    <property type="protein sequence ID" value="CAB4876133.1"/>
    <property type="molecule type" value="Genomic_DNA"/>
</dbReference>
<organism evidence="1">
    <name type="scientific">freshwater metagenome</name>
    <dbReference type="NCBI Taxonomy" id="449393"/>
    <lineage>
        <taxon>unclassified sequences</taxon>
        <taxon>metagenomes</taxon>
        <taxon>ecological metagenomes</taxon>
    </lineage>
</organism>
<dbReference type="Gene3D" id="3.40.50.720">
    <property type="entry name" value="NAD(P)-binding Rossmann-like Domain"/>
    <property type="match status" value="1"/>
</dbReference>
<evidence type="ECO:0000313" key="1">
    <source>
        <dbReference type="EMBL" id="CAB4876133.1"/>
    </source>
</evidence>
<name>A0A6J7E8S0_9ZZZZ</name>
<dbReference type="AlphaFoldDB" id="A0A6J7E8S0"/>
<reference evidence="1" key="1">
    <citation type="submission" date="2020-05" db="EMBL/GenBank/DDBJ databases">
        <authorList>
            <person name="Chiriac C."/>
            <person name="Salcher M."/>
            <person name="Ghai R."/>
            <person name="Kavagutti S V."/>
        </authorList>
    </citation>
    <scope>NUCLEOTIDE SEQUENCE</scope>
</reference>
<sequence>MGLQLLRDGLLEGLDLVDAGAPPSVVARCTALGATVHQLDPTVGDEALAESVAALPGAGALVAAAGLDPDPAEGLARLWEATRAVVAGRLIPAGAGRVLLIGPAPGAAGAAELRAALDNLVRTTAVEWSRHGICVVALLPGDETDDEVLAELVAFLLSPAGAYVSGTSIELDGLSLSR</sequence>
<accession>A0A6J7E8S0</accession>
<proteinExistence type="predicted"/>
<gene>
    <name evidence="1" type="ORF">UFOPK3423_01016</name>
</gene>
<dbReference type="SUPFAM" id="SSF51735">
    <property type="entry name" value="NAD(P)-binding Rossmann-fold domains"/>
    <property type="match status" value="1"/>
</dbReference>
<protein>
    <submittedName>
        <fullName evidence="1">Unannotated protein</fullName>
    </submittedName>
</protein>